<feature type="transmembrane region" description="Helical" evidence="8">
    <location>
        <begin position="339"/>
        <end position="360"/>
    </location>
</feature>
<keyword evidence="3 7" id="KW-0813">Transport</keyword>
<evidence type="ECO:0000256" key="3">
    <source>
        <dbReference type="ARBA" id="ARBA00022448"/>
    </source>
</evidence>
<feature type="transmembrane region" description="Helical" evidence="8">
    <location>
        <begin position="100"/>
        <end position="118"/>
    </location>
</feature>
<dbReference type="PRINTS" id="PR00171">
    <property type="entry name" value="SUGRTRNSPORT"/>
</dbReference>
<keyword evidence="6 8" id="KW-0472">Membrane</keyword>
<feature type="transmembrane region" description="Helical" evidence="8">
    <location>
        <begin position="312"/>
        <end position="332"/>
    </location>
</feature>
<dbReference type="PROSITE" id="PS50850">
    <property type="entry name" value="MFS"/>
    <property type="match status" value="1"/>
</dbReference>
<dbReference type="AlphaFoldDB" id="A0AAN7W3F5"/>
<comment type="similarity">
    <text evidence="2 7">Belongs to the major facilitator superfamily. Sugar transporter (TC 2.A.1.1) family.</text>
</comment>
<dbReference type="InterPro" id="IPR020846">
    <property type="entry name" value="MFS_dom"/>
</dbReference>
<feature type="transmembrane region" description="Helical" evidence="8">
    <location>
        <begin position="372"/>
        <end position="397"/>
    </location>
</feature>
<feature type="transmembrane region" description="Helical" evidence="8">
    <location>
        <begin position="187"/>
        <end position="210"/>
    </location>
</feature>
<reference evidence="10" key="1">
    <citation type="submission" date="2023-08" db="EMBL/GenBank/DDBJ databases">
        <title>Black Yeasts Isolated from many extreme environments.</title>
        <authorList>
            <person name="Coleine C."/>
            <person name="Stajich J.E."/>
            <person name="Selbmann L."/>
        </authorList>
    </citation>
    <scope>NUCLEOTIDE SEQUENCE</scope>
    <source>
        <strain evidence="10">CCFEE 5810</strain>
    </source>
</reference>
<evidence type="ECO:0000256" key="2">
    <source>
        <dbReference type="ARBA" id="ARBA00010992"/>
    </source>
</evidence>
<keyword evidence="4 8" id="KW-0812">Transmembrane</keyword>
<dbReference type="Gene3D" id="1.20.1250.20">
    <property type="entry name" value="MFS general substrate transporter like domains"/>
    <property type="match status" value="1"/>
</dbReference>
<keyword evidence="5 8" id="KW-1133">Transmembrane helix</keyword>
<dbReference type="PANTHER" id="PTHR48022">
    <property type="entry name" value="PLASTIDIC GLUCOSE TRANSPORTER 4"/>
    <property type="match status" value="1"/>
</dbReference>
<dbReference type="EMBL" id="JAVRQU010000013">
    <property type="protein sequence ID" value="KAK5695770.1"/>
    <property type="molecule type" value="Genomic_DNA"/>
</dbReference>
<dbReference type="PANTHER" id="PTHR48022:SF2">
    <property type="entry name" value="PLASTIDIC GLUCOSE TRANSPORTER 4"/>
    <property type="match status" value="1"/>
</dbReference>
<gene>
    <name evidence="10" type="ORF">LTR97_008190</name>
</gene>
<evidence type="ECO:0000259" key="9">
    <source>
        <dbReference type="PROSITE" id="PS50850"/>
    </source>
</evidence>
<evidence type="ECO:0000256" key="5">
    <source>
        <dbReference type="ARBA" id="ARBA00022989"/>
    </source>
</evidence>
<feature type="transmembrane region" description="Helical" evidence="8">
    <location>
        <begin position="157"/>
        <end position="175"/>
    </location>
</feature>
<evidence type="ECO:0000256" key="7">
    <source>
        <dbReference type="RuleBase" id="RU003346"/>
    </source>
</evidence>
<comment type="subcellular location">
    <subcellularLocation>
        <location evidence="1">Membrane</location>
        <topology evidence="1">Multi-pass membrane protein</topology>
    </subcellularLocation>
</comment>
<feature type="domain" description="Major facilitator superfamily (MFS) profile" evidence="9">
    <location>
        <begin position="30"/>
        <end position="462"/>
    </location>
</feature>
<dbReference type="InterPro" id="IPR036259">
    <property type="entry name" value="MFS_trans_sf"/>
</dbReference>
<evidence type="ECO:0000256" key="6">
    <source>
        <dbReference type="ARBA" id="ARBA00023136"/>
    </source>
</evidence>
<dbReference type="InterPro" id="IPR005828">
    <property type="entry name" value="MFS_sugar_transport-like"/>
</dbReference>
<dbReference type="FunFam" id="1.20.1250.20:FF:000134">
    <property type="entry name" value="MFS sugar transporter protein"/>
    <property type="match status" value="1"/>
</dbReference>
<dbReference type="Pfam" id="PF00083">
    <property type="entry name" value="Sugar_tr"/>
    <property type="match status" value="1"/>
</dbReference>
<dbReference type="InterPro" id="IPR003663">
    <property type="entry name" value="Sugar/inositol_transpt"/>
</dbReference>
<proteinExistence type="inferred from homology"/>
<feature type="transmembrane region" description="Helical" evidence="8">
    <location>
        <begin position="272"/>
        <end position="292"/>
    </location>
</feature>
<dbReference type="InterPro" id="IPR050360">
    <property type="entry name" value="MFS_Sugar_Transporters"/>
</dbReference>
<dbReference type="Proteomes" id="UP001310594">
    <property type="component" value="Unassembled WGS sequence"/>
</dbReference>
<dbReference type="GO" id="GO:0005351">
    <property type="term" value="F:carbohydrate:proton symporter activity"/>
    <property type="evidence" value="ECO:0007669"/>
    <property type="project" value="TreeGrafter"/>
</dbReference>
<feature type="transmembrane region" description="Helical" evidence="8">
    <location>
        <begin position="124"/>
        <end position="145"/>
    </location>
</feature>
<evidence type="ECO:0000256" key="8">
    <source>
        <dbReference type="SAM" id="Phobius"/>
    </source>
</evidence>
<dbReference type="NCBIfam" id="TIGR00879">
    <property type="entry name" value="SP"/>
    <property type="match status" value="1"/>
</dbReference>
<organism evidence="10 11">
    <name type="scientific">Elasticomyces elasticus</name>
    <dbReference type="NCBI Taxonomy" id="574655"/>
    <lineage>
        <taxon>Eukaryota</taxon>
        <taxon>Fungi</taxon>
        <taxon>Dikarya</taxon>
        <taxon>Ascomycota</taxon>
        <taxon>Pezizomycotina</taxon>
        <taxon>Dothideomycetes</taxon>
        <taxon>Dothideomycetidae</taxon>
        <taxon>Mycosphaerellales</taxon>
        <taxon>Teratosphaeriaceae</taxon>
        <taxon>Elasticomyces</taxon>
    </lineage>
</organism>
<comment type="caution">
    <text evidence="10">The sequence shown here is derived from an EMBL/GenBank/DDBJ whole genome shotgun (WGS) entry which is preliminary data.</text>
</comment>
<dbReference type="GO" id="GO:0016020">
    <property type="term" value="C:membrane"/>
    <property type="evidence" value="ECO:0007669"/>
    <property type="project" value="UniProtKB-SubCell"/>
</dbReference>
<protein>
    <recommendedName>
        <fullName evidence="9">Major facilitator superfamily (MFS) profile domain-containing protein</fullName>
    </recommendedName>
</protein>
<name>A0AAN7W3F5_9PEZI</name>
<sequence>MFNIKQSKPIRPPPGASGSRPPNETYVYMLTAFVSLGALLFGYDQGVMGIIVADRRWKALMQPANSWVTGAVVSLYDVGCFVGAMSVGLLADRIGRERSLSIASVVFIIGAVIQAASYDVPTITVGRVILGYGVGLCSGGVPLYISEIAPARMRGRIIAIEQMVLCMGELIAFWLNYGFTFLETDSWWRIPLAIQIIPAVLLGVGCWTFVPPSPRWLVAQDRLDCAQEVLTRLHGSEAADIETQDIRREHQFERIVTQSTWADMFRMPVLRVTLLGMGVQWFQQITGTNSILYYTPTLFEKGGITNPSTANLATGGVGVVLFVTSWIPIFVFDRLGRKTWLQIGLVGMMCAMVGITILQWHAEHYPNSSGNYAIIAFPYLFYIFFNISWGVGSWTYATEIFPLGIRAKGNALSTMSLWTGCYIVAQVSPPIGAAIGWGLYIIYAGMCCVAFVFVRYAMVETRGKTLEEMSKLFGIEDKLAQRSGVDADMVEAKSDIEFAKHDEGQ</sequence>
<accession>A0AAN7W3F5</accession>
<evidence type="ECO:0000313" key="11">
    <source>
        <dbReference type="Proteomes" id="UP001310594"/>
    </source>
</evidence>
<dbReference type="SUPFAM" id="SSF103473">
    <property type="entry name" value="MFS general substrate transporter"/>
    <property type="match status" value="1"/>
</dbReference>
<feature type="transmembrane region" description="Helical" evidence="8">
    <location>
        <begin position="409"/>
        <end position="428"/>
    </location>
</feature>
<evidence type="ECO:0000256" key="4">
    <source>
        <dbReference type="ARBA" id="ARBA00022692"/>
    </source>
</evidence>
<feature type="transmembrane region" description="Helical" evidence="8">
    <location>
        <begin position="26"/>
        <end position="43"/>
    </location>
</feature>
<feature type="transmembrane region" description="Helical" evidence="8">
    <location>
        <begin position="67"/>
        <end position="91"/>
    </location>
</feature>
<evidence type="ECO:0000256" key="1">
    <source>
        <dbReference type="ARBA" id="ARBA00004141"/>
    </source>
</evidence>
<evidence type="ECO:0000313" key="10">
    <source>
        <dbReference type="EMBL" id="KAK5695770.1"/>
    </source>
</evidence>
<feature type="transmembrane region" description="Helical" evidence="8">
    <location>
        <begin position="434"/>
        <end position="454"/>
    </location>
</feature>